<evidence type="ECO:0000313" key="2">
    <source>
        <dbReference type="Proteomes" id="UP000319908"/>
    </source>
</evidence>
<dbReference type="EMBL" id="SJPU01000001">
    <property type="protein sequence ID" value="TWU19959.1"/>
    <property type="molecule type" value="Genomic_DNA"/>
</dbReference>
<sequence>MIGLPFLAPSPEKMGRFPCENCSCGCATADFCWDKCCCHSDIEKLQWAADHNVTPPAFLVARVSSTHGRESLAKLNAKTTDASCCCCRGPNADSCTIAVVTDHTSAESSSPTQTGPSVRLVSLEDAAKCRGISWLWSIFSEVIVAPADRPISDPEPRLLFCLVIANEHASSGGCRPDPPIP</sequence>
<dbReference type="AlphaFoldDB" id="A0A5C6CAX2"/>
<dbReference type="RefSeq" id="WP_302118347.1">
    <property type="nucleotide sequence ID" value="NZ_SJPU01000001.1"/>
</dbReference>
<accession>A0A5C6CAX2</accession>
<reference evidence="1 2" key="1">
    <citation type="journal article" date="2020" name="Antonie Van Leeuwenhoek">
        <title>Rhodopirellula heiligendammensis sp. nov., Rhodopirellula pilleata sp. nov., and Rhodopirellula solitaria sp. nov. isolated from natural or artificial marine surfaces in Northern Germany and California, USA, and emended description of the genus Rhodopirellula.</title>
        <authorList>
            <person name="Kallscheuer N."/>
            <person name="Wiegand S."/>
            <person name="Jogler M."/>
            <person name="Boedeker C."/>
            <person name="Peeters S.H."/>
            <person name="Rast P."/>
            <person name="Heuer A."/>
            <person name="Jetten M.S.M."/>
            <person name="Rohde M."/>
            <person name="Jogler C."/>
        </authorList>
    </citation>
    <scope>NUCLEOTIDE SEQUENCE [LARGE SCALE GENOMIC DNA]</scope>
    <source>
        <strain evidence="1 2">Poly21</strain>
    </source>
</reference>
<organism evidence="1 2">
    <name type="scientific">Allorhodopirellula heiligendammensis</name>
    <dbReference type="NCBI Taxonomy" id="2714739"/>
    <lineage>
        <taxon>Bacteria</taxon>
        <taxon>Pseudomonadati</taxon>
        <taxon>Planctomycetota</taxon>
        <taxon>Planctomycetia</taxon>
        <taxon>Pirellulales</taxon>
        <taxon>Pirellulaceae</taxon>
        <taxon>Allorhodopirellula</taxon>
    </lineage>
</organism>
<name>A0A5C6CAX2_9BACT</name>
<proteinExistence type="predicted"/>
<keyword evidence="2" id="KW-1185">Reference proteome</keyword>
<dbReference type="Proteomes" id="UP000319908">
    <property type="component" value="Unassembled WGS sequence"/>
</dbReference>
<comment type="caution">
    <text evidence="1">The sequence shown here is derived from an EMBL/GenBank/DDBJ whole genome shotgun (WGS) entry which is preliminary data.</text>
</comment>
<evidence type="ECO:0000313" key="1">
    <source>
        <dbReference type="EMBL" id="TWU19959.1"/>
    </source>
</evidence>
<protein>
    <submittedName>
        <fullName evidence="1">Uncharacterized protein</fullName>
    </submittedName>
</protein>
<gene>
    <name evidence="1" type="ORF">Poly21_21380</name>
</gene>